<name>A0AAV4VLP2_CAEEX</name>
<gene>
    <name evidence="1" type="ORF">CEXT_774711</name>
</gene>
<keyword evidence="2" id="KW-1185">Reference proteome</keyword>
<evidence type="ECO:0000313" key="2">
    <source>
        <dbReference type="Proteomes" id="UP001054945"/>
    </source>
</evidence>
<sequence length="96" mass="11097">MESKNKCSLGGRTVKEMGGCLLFMERNGMFRVRIMEVVYYLWRRNGMFRVRNGDADHLSESRSNHDTTLEEGGFEAVFFPSWCQCERGAQVMADCE</sequence>
<protein>
    <submittedName>
        <fullName evidence="1">Uncharacterized protein</fullName>
    </submittedName>
</protein>
<dbReference type="Proteomes" id="UP001054945">
    <property type="component" value="Unassembled WGS sequence"/>
</dbReference>
<evidence type="ECO:0000313" key="1">
    <source>
        <dbReference type="EMBL" id="GIY71018.1"/>
    </source>
</evidence>
<proteinExistence type="predicted"/>
<organism evidence="1 2">
    <name type="scientific">Caerostris extrusa</name>
    <name type="common">Bark spider</name>
    <name type="synonym">Caerostris bankana</name>
    <dbReference type="NCBI Taxonomy" id="172846"/>
    <lineage>
        <taxon>Eukaryota</taxon>
        <taxon>Metazoa</taxon>
        <taxon>Ecdysozoa</taxon>
        <taxon>Arthropoda</taxon>
        <taxon>Chelicerata</taxon>
        <taxon>Arachnida</taxon>
        <taxon>Araneae</taxon>
        <taxon>Araneomorphae</taxon>
        <taxon>Entelegynae</taxon>
        <taxon>Araneoidea</taxon>
        <taxon>Araneidae</taxon>
        <taxon>Caerostris</taxon>
    </lineage>
</organism>
<accession>A0AAV4VLP2</accession>
<comment type="caution">
    <text evidence="1">The sequence shown here is derived from an EMBL/GenBank/DDBJ whole genome shotgun (WGS) entry which is preliminary data.</text>
</comment>
<reference evidence="1 2" key="1">
    <citation type="submission" date="2021-06" db="EMBL/GenBank/DDBJ databases">
        <title>Caerostris extrusa draft genome.</title>
        <authorList>
            <person name="Kono N."/>
            <person name="Arakawa K."/>
        </authorList>
    </citation>
    <scope>NUCLEOTIDE SEQUENCE [LARGE SCALE GENOMIC DNA]</scope>
</reference>
<dbReference type="AlphaFoldDB" id="A0AAV4VLP2"/>
<dbReference type="EMBL" id="BPLR01014743">
    <property type="protein sequence ID" value="GIY71018.1"/>
    <property type="molecule type" value="Genomic_DNA"/>
</dbReference>